<evidence type="ECO:0000313" key="3">
    <source>
        <dbReference type="EMBL" id="EDV33828.1"/>
    </source>
</evidence>
<feature type="region of interest" description="Disordered" evidence="1">
    <location>
        <begin position="59"/>
        <end position="88"/>
    </location>
</feature>
<keyword evidence="2" id="KW-0732">Signal</keyword>
<feature type="region of interest" description="Disordered" evidence="1">
    <location>
        <begin position="177"/>
        <end position="215"/>
    </location>
</feature>
<evidence type="ECO:0000313" key="4">
    <source>
        <dbReference type="Proteomes" id="UP000007801"/>
    </source>
</evidence>
<reference evidence="3 4" key="1">
    <citation type="journal article" date="2007" name="Nature">
        <title>Evolution of genes and genomes on the Drosophila phylogeny.</title>
        <authorList>
            <consortium name="Drosophila 12 Genomes Consortium"/>
            <person name="Clark A.G."/>
            <person name="Eisen M.B."/>
            <person name="Smith D.R."/>
            <person name="Bergman C.M."/>
            <person name="Oliver B."/>
            <person name="Markow T.A."/>
            <person name="Kaufman T.C."/>
            <person name="Kellis M."/>
            <person name="Gelbart W."/>
            <person name="Iyer V.N."/>
            <person name="Pollard D.A."/>
            <person name="Sackton T.B."/>
            <person name="Larracuente A.M."/>
            <person name="Singh N.D."/>
            <person name="Abad J.P."/>
            <person name="Abt D.N."/>
            <person name="Adryan B."/>
            <person name="Aguade M."/>
            <person name="Akashi H."/>
            <person name="Anderson W.W."/>
            <person name="Aquadro C.F."/>
            <person name="Ardell D.H."/>
            <person name="Arguello R."/>
            <person name="Artieri C.G."/>
            <person name="Barbash D.A."/>
            <person name="Barker D."/>
            <person name="Barsanti P."/>
            <person name="Batterham P."/>
            <person name="Batzoglou S."/>
            <person name="Begun D."/>
            <person name="Bhutkar A."/>
            <person name="Blanco E."/>
            <person name="Bosak S.A."/>
            <person name="Bradley R.K."/>
            <person name="Brand A.D."/>
            <person name="Brent M.R."/>
            <person name="Brooks A.N."/>
            <person name="Brown R.H."/>
            <person name="Butlin R.K."/>
            <person name="Caggese C."/>
            <person name="Calvi B.R."/>
            <person name="Bernardo de Carvalho A."/>
            <person name="Caspi A."/>
            <person name="Castrezana S."/>
            <person name="Celniker S.E."/>
            <person name="Chang J.L."/>
            <person name="Chapple C."/>
            <person name="Chatterji S."/>
            <person name="Chinwalla A."/>
            <person name="Civetta A."/>
            <person name="Clifton S.W."/>
            <person name="Comeron J.M."/>
            <person name="Costello J.C."/>
            <person name="Coyne J.A."/>
            <person name="Daub J."/>
            <person name="David R.G."/>
            <person name="Delcher A.L."/>
            <person name="Delehaunty K."/>
            <person name="Do C.B."/>
            <person name="Ebling H."/>
            <person name="Edwards K."/>
            <person name="Eickbush T."/>
            <person name="Evans J.D."/>
            <person name="Filipski A."/>
            <person name="Findeiss S."/>
            <person name="Freyhult E."/>
            <person name="Fulton L."/>
            <person name="Fulton R."/>
            <person name="Garcia A.C."/>
            <person name="Gardiner A."/>
            <person name="Garfield D.A."/>
            <person name="Garvin B.E."/>
            <person name="Gibson G."/>
            <person name="Gilbert D."/>
            <person name="Gnerre S."/>
            <person name="Godfrey J."/>
            <person name="Good R."/>
            <person name="Gotea V."/>
            <person name="Gravely B."/>
            <person name="Greenberg A.J."/>
            <person name="Griffiths-Jones S."/>
            <person name="Gross S."/>
            <person name="Guigo R."/>
            <person name="Gustafson E.A."/>
            <person name="Haerty W."/>
            <person name="Hahn M.W."/>
            <person name="Halligan D.L."/>
            <person name="Halpern A.L."/>
            <person name="Halter G.M."/>
            <person name="Han M.V."/>
            <person name="Heger A."/>
            <person name="Hillier L."/>
            <person name="Hinrichs A.S."/>
            <person name="Holmes I."/>
            <person name="Hoskins R.A."/>
            <person name="Hubisz M.J."/>
            <person name="Hultmark D."/>
            <person name="Huntley M.A."/>
            <person name="Jaffe D.B."/>
            <person name="Jagadeeshan S."/>
            <person name="Jeck W.R."/>
            <person name="Johnson J."/>
            <person name="Jones C.D."/>
            <person name="Jordan W.C."/>
            <person name="Karpen G.H."/>
            <person name="Kataoka E."/>
            <person name="Keightley P.D."/>
            <person name="Kheradpour P."/>
            <person name="Kirkness E.F."/>
            <person name="Koerich L.B."/>
            <person name="Kristiansen K."/>
            <person name="Kudrna D."/>
            <person name="Kulathinal R.J."/>
            <person name="Kumar S."/>
            <person name="Kwok R."/>
            <person name="Lander E."/>
            <person name="Langley C.H."/>
            <person name="Lapoint R."/>
            <person name="Lazzaro B.P."/>
            <person name="Lee S.J."/>
            <person name="Levesque L."/>
            <person name="Li R."/>
            <person name="Lin C.F."/>
            <person name="Lin M.F."/>
            <person name="Lindblad-Toh K."/>
            <person name="Llopart A."/>
            <person name="Long M."/>
            <person name="Low L."/>
            <person name="Lozovsky E."/>
            <person name="Lu J."/>
            <person name="Luo M."/>
            <person name="Machado C.A."/>
            <person name="Makalowski W."/>
            <person name="Marzo M."/>
            <person name="Matsuda M."/>
            <person name="Matzkin L."/>
            <person name="McAllister B."/>
            <person name="McBride C.S."/>
            <person name="McKernan B."/>
            <person name="McKernan K."/>
            <person name="Mendez-Lago M."/>
            <person name="Minx P."/>
            <person name="Mollenhauer M.U."/>
            <person name="Montooth K."/>
            <person name="Mount S.M."/>
            <person name="Mu X."/>
            <person name="Myers E."/>
            <person name="Negre B."/>
            <person name="Newfeld S."/>
            <person name="Nielsen R."/>
            <person name="Noor M.A."/>
            <person name="O'Grady P."/>
            <person name="Pachter L."/>
            <person name="Papaceit M."/>
            <person name="Parisi M.J."/>
            <person name="Parisi M."/>
            <person name="Parts L."/>
            <person name="Pedersen J.S."/>
            <person name="Pesole G."/>
            <person name="Phillippy A.M."/>
            <person name="Ponting C.P."/>
            <person name="Pop M."/>
            <person name="Porcelli D."/>
            <person name="Powell J.R."/>
            <person name="Prohaska S."/>
            <person name="Pruitt K."/>
            <person name="Puig M."/>
            <person name="Quesneville H."/>
            <person name="Ram K.R."/>
            <person name="Rand D."/>
            <person name="Rasmussen M.D."/>
            <person name="Reed L.K."/>
            <person name="Reenan R."/>
            <person name="Reily A."/>
            <person name="Remington K.A."/>
            <person name="Rieger T.T."/>
            <person name="Ritchie M.G."/>
            <person name="Robin C."/>
            <person name="Rogers Y.H."/>
            <person name="Rohde C."/>
            <person name="Rozas J."/>
            <person name="Rubenfield M.J."/>
            <person name="Ruiz A."/>
            <person name="Russo S."/>
            <person name="Salzberg S.L."/>
            <person name="Sanchez-Gracia A."/>
            <person name="Saranga D.J."/>
            <person name="Sato H."/>
            <person name="Schaeffer S.W."/>
            <person name="Schatz M.C."/>
            <person name="Schlenke T."/>
            <person name="Schwartz R."/>
            <person name="Segarra C."/>
            <person name="Singh R.S."/>
            <person name="Sirot L."/>
            <person name="Sirota M."/>
            <person name="Sisneros N.B."/>
            <person name="Smith C.D."/>
            <person name="Smith T.F."/>
            <person name="Spieth J."/>
            <person name="Stage D.E."/>
            <person name="Stark A."/>
            <person name="Stephan W."/>
            <person name="Strausberg R.L."/>
            <person name="Strempel S."/>
            <person name="Sturgill D."/>
            <person name="Sutton G."/>
            <person name="Sutton G.G."/>
            <person name="Tao W."/>
            <person name="Teichmann S."/>
            <person name="Tobari Y.N."/>
            <person name="Tomimura Y."/>
            <person name="Tsolas J.M."/>
            <person name="Valente V.L."/>
            <person name="Venter E."/>
            <person name="Venter J.C."/>
            <person name="Vicario S."/>
            <person name="Vieira F.G."/>
            <person name="Vilella A.J."/>
            <person name="Villasante A."/>
            <person name="Walenz B."/>
            <person name="Wang J."/>
            <person name="Wasserman M."/>
            <person name="Watts T."/>
            <person name="Wilson D."/>
            <person name="Wilson R.K."/>
            <person name="Wing R.A."/>
            <person name="Wolfner M.F."/>
            <person name="Wong A."/>
            <person name="Wong G.K."/>
            <person name="Wu C.I."/>
            <person name="Wu G."/>
            <person name="Yamamoto D."/>
            <person name="Yang H.P."/>
            <person name="Yang S.P."/>
            <person name="Yorke J.A."/>
            <person name="Yoshida K."/>
            <person name="Zdobnov E."/>
            <person name="Zhang P."/>
            <person name="Zhang Y."/>
            <person name="Zimin A.V."/>
            <person name="Baldwin J."/>
            <person name="Abdouelleil A."/>
            <person name="Abdulkadir J."/>
            <person name="Abebe A."/>
            <person name="Abera B."/>
            <person name="Abreu J."/>
            <person name="Acer S.C."/>
            <person name="Aftuck L."/>
            <person name="Alexander A."/>
            <person name="An P."/>
            <person name="Anderson E."/>
            <person name="Anderson S."/>
            <person name="Arachi H."/>
            <person name="Azer M."/>
            <person name="Bachantsang P."/>
            <person name="Barry A."/>
            <person name="Bayul T."/>
            <person name="Berlin A."/>
            <person name="Bessette D."/>
            <person name="Bloom T."/>
            <person name="Blye J."/>
            <person name="Boguslavskiy L."/>
            <person name="Bonnet C."/>
            <person name="Boukhgalter B."/>
            <person name="Bourzgui I."/>
            <person name="Brown A."/>
            <person name="Cahill P."/>
            <person name="Channer S."/>
            <person name="Cheshatsang Y."/>
            <person name="Chuda L."/>
            <person name="Citroen M."/>
            <person name="Collymore A."/>
            <person name="Cooke P."/>
            <person name="Costello M."/>
            <person name="D'Aco K."/>
            <person name="Daza R."/>
            <person name="De Haan G."/>
            <person name="DeGray S."/>
            <person name="DeMaso C."/>
            <person name="Dhargay N."/>
            <person name="Dooley K."/>
            <person name="Dooley E."/>
            <person name="Doricent M."/>
            <person name="Dorje P."/>
            <person name="Dorjee K."/>
            <person name="Dupes A."/>
            <person name="Elong R."/>
            <person name="Falk J."/>
            <person name="Farina A."/>
            <person name="Faro S."/>
            <person name="Ferguson D."/>
            <person name="Fisher S."/>
            <person name="Foley C.D."/>
            <person name="Franke A."/>
            <person name="Friedrich D."/>
            <person name="Gadbois L."/>
            <person name="Gearin G."/>
            <person name="Gearin C.R."/>
            <person name="Giannoukos G."/>
            <person name="Goode T."/>
            <person name="Graham J."/>
            <person name="Grandbois E."/>
            <person name="Grewal S."/>
            <person name="Gyaltsen K."/>
            <person name="Hafez N."/>
            <person name="Hagos B."/>
            <person name="Hall J."/>
            <person name="Henson C."/>
            <person name="Hollinger A."/>
            <person name="Honan T."/>
            <person name="Huard M.D."/>
            <person name="Hughes L."/>
            <person name="Hurhula B."/>
            <person name="Husby M.E."/>
            <person name="Kamat A."/>
            <person name="Kanga B."/>
            <person name="Kashin S."/>
            <person name="Khazanovich D."/>
            <person name="Kisner P."/>
            <person name="Lance K."/>
            <person name="Lara M."/>
            <person name="Lee W."/>
            <person name="Lennon N."/>
            <person name="Letendre F."/>
            <person name="LeVine R."/>
            <person name="Lipovsky A."/>
            <person name="Liu X."/>
            <person name="Liu J."/>
            <person name="Liu S."/>
            <person name="Lokyitsang T."/>
            <person name="Lokyitsang Y."/>
            <person name="Lubonja R."/>
            <person name="Lui A."/>
            <person name="MacDonald P."/>
            <person name="Magnisalis V."/>
            <person name="Maru K."/>
            <person name="Matthews C."/>
            <person name="McCusker W."/>
            <person name="McDonough S."/>
            <person name="Mehta T."/>
            <person name="Meldrim J."/>
            <person name="Meneus L."/>
            <person name="Mihai O."/>
            <person name="Mihalev A."/>
            <person name="Mihova T."/>
            <person name="Mittelman R."/>
            <person name="Mlenga V."/>
            <person name="Montmayeur A."/>
            <person name="Mulrain L."/>
            <person name="Navidi A."/>
            <person name="Naylor J."/>
            <person name="Negash T."/>
            <person name="Nguyen T."/>
            <person name="Nguyen N."/>
            <person name="Nicol R."/>
            <person name="Norbu C."/>
            <person name="Norbu N."/>
            <person name="Novod N."/>
            <person name="O'Neill B."/>
            <person name="Osman S."/>
            <person name="Markiewicz E."/>
            <person name="Oyono O.L."/>
            <person name="Patti C."/>
            <person name="Phunkhang P."/>
            <person name="Pierre F."/>
            <person name="Priest M."/>
            <person name="Raghuraman S."/>
            <person name="Rege F."/>
            <person name="Reyes R."/>
            <person name="Rise C."/>
            <person name="Rogov P."/>
            <person name="Ross K."/>
            <person name="Ryan E."/>
            <person name="Settipalli S."/>
            <person name="Shea T."/>
            <person name="Sherpa N."/>
            <person name="Shi L."/>
            <person name="Shih D."/>
            <person name="Sparrow T."/>
            <person name="Spaulding J."/>
            <person name="Stalker J."/>
            <person name="Stange-Thomann N."/>
            <person name="Stavropoulos S."/>
            <person name="Stone C."/>
            <person name="Strader C."/>
            <person name="Tesfaye S."/>
            <person name="Thomson T."/>
            <person name="Thoulutsang Y."/>
            <person name="Thoulutsang D."/>
            <person name="Topham K."/>
            <person name="Topping I."/>
            <person name="Tsamla T."/>
            <person name="Vassiliev H."/>
            <person name="Vo A."/>
            <person name="Wangchuk T."/>
            <person name="Wangdi T."/>
            <person name="Weiand M."/>
            <person name="Wilkinson J."/>
            <person name="Wilson A."/>
            <person name="Yadav S."/>
            <person name="Young G."/>
            <person name="Yu Q."/>
            <person name="Zembek L."/>
            <person name="Zhong D."/>
            <person name="Zimmer A."/>
            <person name="Zwirko Z."/>
            <person name="Jaffe D.B."/>
            <person name="Alvarez P."/>
            <person name="Brockman W."/>
            <person name="Butler J."/>
            <person name="Chin C."/>
            <person name="Gnerre S."/>
            <person name="Grabherr M."/>
            <person name="Kleber M."/>
            <person name="Mauceli E."/>
            <person name="MacCallum I."/>
        </authorList>
    </citation>
    <scope>NUCLEOTIDE SEQUENCE [LARGE SCALE GENOMIC DNA]</scope>
    <source>
        <strain evidence="4">Tucson 14024-0371.13</strain>
    </source>
</reference>
<name>B3MZM7_DROAN</name>
<dbReference type="GeneID" id="6501968"/>
<dbReference type="AlphaFoldDB" id="B3MZM7"/>
<protein>
    <submittedName>
        <fullName evidence="3">Uncharacterized protein</fullName>
    </submittedName>
</protein>
<organism evidence="3 4">
    <name type="scientific">Drosophila ananassae</name>
    <name type="common">Fruit fly</name>
    <dbReference type="NCBI Taxonomy" id="7217"/>
    <lineage>
        <taxon>Eukaryota</taxon>
        <taxon>Metazoa</taxon>
        <taxon>Ecdysozoa</taxon>
        <taxon>Arthropoda</taxon>
        <taxon>Hexapoda</taxon>
        <taxon>Insecta</taxon>
        <taxon>Pterygota</taxon>
        <taxon>Neoptera</taxon>
        <taxon>Endopterygota</taxon>
        <taxon>Diptera</taxon>
        <taxon>Brachycera</taxon>
        <taxon>Muscomorpha</taxon>
        <taxon>Ephydroidea</taxon>
        <taxon>Drosophilidae</taxon>
        <taxon>Drosophila</taxon>
        <taxon>Sophophora</taxon>
    </lineage>
</organism>
<dbReference type="KEGG" id="dan:6501968"/>
<dbReference type="HOGENOM" id="CLU_761347_0_0_1"/>
<feature type="chain" id="PRO_5002790999" evidence="2">
    <location>
        <begin position="27"/>
        <end position="380"/>
    </location>
</feature>
<dbReference type="EMBL" id="CH902635">
    <property type="protein sequence ID" value="EDV33828.1"/>
    <property type="molecule type" value="Genomic_DNA"/>
</dbReference>
<dbReference type="eggNOG" id="ENOG502TCDG">
    <property type="taxonomic scope" value="Eukaryota"/>
</dbReference>
<feature type="compositionally biased region" description="Low complexity" evidence="1">
    <location>
        <begin position="284"/>
        <end position="294"/>
    </location>
</feature>
<gene>
    <name evidence="3" type="primary">Dana\GF19206</name>
    <name evidence="3" type="synonym">dana_GLEANR_20919</name>
    <name evidence="3" type="ORF">GF19206</name>
</gene>
<feature type="signal peptide" evidence="2">
    <location>
        <begin position="1"/>
        <end position="26"/>
    </location>
</feature>
<accession>B3MZM7</accession>
<proteinExistence type="predicted"/>
<evidence type="ECO:0000256" key="2">
    <source>
        <dbReference type="SAM" id="SignalP"/>
    </source>
</evidence>
<dbReference type="OrthoDB" id="8024113at2759"/>
<evidence type="ECO:0000256" key="1">
    <source>
        <dbReference type="SAM" id="MobiDB-lite"/>
    </source>
</evidence>
<feature type="compositionally biased region" description="Basic residues" evidence="1">
    <location>
        <begin position="178"/>
        <end position="194"/>
    </location>
</feature>
<dbReference type="OMA" id="RRDDMAW"/>
<dbReference type="PhylomeDB" id="B3MZM7"/>
<sequence>MDSLEHTLQMLLLLFSGTLLLPLVSGFGNEYVHIKVHVPKEESPPEPELPPAHKVIHHYHHHPHPHQLLRSRGARPGGGPSRPKPSPLLESVILSDLDKPLHMSEHADYLNHAKELAEHLTDAYAKKAPPPPPPPPPPKKKVNTYTIIEEQHRPHGYDYEEHPEHGVETYRVIESRPKQHTHSHAHSHSYHHHSHQDVEDEEDVGYHYPSKHGIGAYAEPAPVEEHVEHDLEPESGYSYSPPAPSHAYIPSSHSHGHSHSGHSGGRGSKANRAPAYTLEAPEESSSGSFGYGYSRPVSSGSSDFRPSPQVPLADAYGEEDPAETYGAPPRRRRPSLVDWPESAGFNGAAAETYSGVDSYNVGHVQGYGGSSGYQYSGPYL</sequence>
<keyword evidence="4" id="KW-1185">Reference proteome</keyword>
<dbReference type="Proteomes" id="UP000007801">
    <property type="component" value="Unassembled WGS sequence"/>
</dbReference>
<dbReference type="STRING" id="7217.B3MZM7"/>
<dbReference type="InParanoid" id="B3MZM7"/>
<feature type="compositionally biased region" description="Basic residues" evidence="1">
    <location>
        <begin position="59"/>
        <end position="73"/>
    </location>
</feature>
<feature type="region of interest" description="Disordered" evidence="1">
    <location>
        <begin position="227"/>
        <end position="338"/>
    </location>
</feature>